<dbReference type="SUPFAM" id="SSF50156">
    <property type="entry name" value="PDZ domain-like"/>
    <property type="match status" value="1"/>
</dbReference>
<dbReference type="InterPro" id="IPR001478">
    <property type="entry name" value="PDZ"/>
</dbReference>
<dbReference type="InterPro" id="IPR041489">
    <property type="entry name" value="PDZ_6"/>
</dbReference>
<evidence type="ECO:0000259" key="2">
    <source>
        <dbReference type="PROSITE" id="PS50106"/>
    </source>
</evidence>
<keyword evidence="4" id="KW-1185">Reference proteome</keyword>
<dbReference type="RefSeq" id="WP_270055848.1">
    <property type="nucleotide sequence ID" value="NZ_CP115149.1"/>
</dbReference>
<accession>A0ABY7M6A9</accession>
<evidence type="ECO:0000256" key="1">
    <source>
        <dbReference type="SAM" id="MobiDB-lite"/>
    </source>
</evidence>
<feature type="domain" description="PDZ" evidence="2">
    <location>
        <begin position="1"/>
        <end position="61"/>
    </location>
</feature>
<sequence length="475" mass="52564">MRNEPAPGVISGVRPGSLADLAGLEPGDAVVRVNGRVPRDVVDVQFYSSEPEVEVLVRKANGLDDLIVFEKAIDEDIGWEFERATWDDVILCNNNCFFCFLKGLPKGMRKTLYVKDDDYRLSFLHGNFVTLTNLAEEDWARLEEQRLSPLNVSVHATELALRRRMLANPEAPDIIAQLRRLGELGIQAHTQIVLCPGVNDGEHLRRSIADLGALYPTVLTISVVPVGASPRLEEWSLERDGIPLERPTPDYAREVIGLIRPFQREFRRRYGATIVQCSDEYYVTAGLPVPPARAYDGFPQYENGIGMVRRMLDDWARTRRRLRERGVPAGVAGRRAVVGTARLMAPTLAGIARELSELTGAEVEVQGVTNRVFGERVNVSGLVCGADYVEQVRRPEAPDCYILPRPSLDFFGEKFLDSMTVEEAEAGLGAPLGFASAWSEVVRILAEGPRRPGRNARENGRFWSEPAAAGAAGDS</sequence>
<dbReference type="PROSITE" id="PS50106">
    <property type="entry name" value="PDZ"/>
    <property type="match status" value="1"/>
</dbReference>
<dbReference type="Pfam" id="PF17820">
    <property type="entry name" value="PDZ_6"/>
    <property type="match status" value="1"/>
</dbReference>
<dbReference type="Gene3D" id="2.30.42.10">
    <property type="match status" value="1"/>
</dbReference>
<dbReference type="InterPro" id="IPR045375">
    <property type="entry name" value="Put_radical_SAM-like_N"/>
</dbReference>
<organism evidence="3 4">
    <name type="scientific">Tepidiforma flava</name>
    <dbReference type="NCBI Taxonomy" id="3004094"/>
    <lineage>
        <taxon>Bacteria</taxon>
        <taxon>Bacillati</taxon>
        <taxon>Chloroflexota</taxon>
        <taxon>Tepidiformia</taxon>
        <taxon>Tepidiformales</taxon>
        <taxon>Tepidiformaceae</taxon>
        <taxon>Tepidiforma</taxon>
    </lineage>
</organism>
<dbReference type="Proteomes" id="UP001212803">
    <property type="component" value="Chromosome"/>
</dbReference>
<dbReference type="SUPFAM" id="SSF102114">
    <property type="entry name" value="Radical SAM enzymes"/>
    <property type="match status" value="1"/>
</dbReference>
<protein>
    <submittedName>
        <fullName evidence="3">DUF512 domain-containing protein</fullName>
    </submittedName>
</protein>
<dbReference type="InterPro" id="IPR058240">
    <property type="entry name" value="rSAM_sf"/>
</dbReference>
<dbReference type="Pfam" id="PF04459">
    <property type="entry name" value="DUF512"/>
    <property type="match status" value="1"/>
</dbReference>
<dbReference type="Pfam" id="PF19238">
    <property type="entry name" value="Radical_SAM_2"/>
    <property type="match status" value="1"/>
</dbReference>
<gene>
    <name evidence="3" type="ORF">O0235_11080</name>
</gene>
<name>A0ABY7M6A9_9CHLR</name>
<feature type="region of interest" description="Disordered" evidence="1">
    <location>
        <begin position="450"/>
        <end position="475"/>
    </location>
</feature>
<evidence type="ECO:0000313" key="4">
    <source>
        <dbReference type="Proteomes" id="UP001212803"/>
    </source>
</evidence>
<dbReference type="InterPro" id="IPR007549">
    <property type="entry name" value="DUF512"/>
</dbReference>
<dbReference type="EMBL" id="CP115149">
    <property type="protein sequence ID" value="WBL35321.1"/>
    <property type="molecule type" value="Genomic_DNA"/>
</dbReference>
<dbReference type="InterPro" id="IPR036034">
    <property type="entry name" value="PDZ_sf"/>
</dbReference>
<reference evidence="3 4" key="1">
    <citation type="journal article" date="2023" name="ISME J.">
        <title>Thermophilic Dehalococcoidia with unusual traits shed light on an unexpected past.</title>
        <authorList>
            <person name="Palmer M."/>
            <person name="Covington J.K."/>
            <person name="Zhou E.M."/>
            <person name="Thomas S.C."/>
            <person name="Habib N."/>
            <person name="Seymour C.O."/>
            <person name="Lai D."/>
            <person name="Johnston J."/>
            <person name="Hashimi A."/>
            <person name="Jiao J.Y."/>
            <person name="Muok A.R."/>
            <person name="Liu L."/>
            <person name="Xian W.D."/>
            <person name="Zhi X.Y."/>
            <person name="Li M.M."/>
            <person name="Silva L.P."/>
            <person name="Bowen B.P."/>
            <person name="Louie K."/>
            <person name="Briegel A."/>
            <person name="Pett-Ridge J."/>
            <person name="Weber P.K."/>
            <person name="Tocheva E.I."/>
            <person name="Woyke T."/>
            <person name="Northen T.R."/>
            <person name="Mayali X."/>
            <person name="Li W.J."/>
            <person name="Hedlund B.P."/>
        </authorList>
    </citation>
    <scope>NUCLEOTIDE SEQUENCE [LARGE SCALE GENOMIC DNA]</scope>
    <source>
        <strain evidence="3 4">YIM 72310</strain>
    </source>
</reference>
<evidence type="ECO:0000313" key="3">
    <source>
        <dbReference type="EMBL" id="WBL35321.1"/>
    </source>
</evidence>
<proteinExistence type="predicted"/>